<proteinExistence type="predicted"/>
<reference evidence="4" key="3">
    <citation type="submission" date="2015-04" db="UniProtKB">
        <authorList>
            <consortium name="EnsemblPlants"/>
        </authorList>
    </citation>
    <scope>IDENTIFICATION</scope>
    <source>
        <strain evidence="4">cv. Jemalong A17</strain>
    </source>
</reference>
<dbReference type="EMBL" id="PSQE01000006">
    <property type="protein sequence ID" value="RHN52376.1"/>
    <property type="molecule type" value="Genomic_DNA"/>
</dbReference>
<dbReference type="PaxDb" id="3880-AES76192"/>
<dbReference type="Gene3D" id="3.20.20.100">
    <property type="entry name" value="NADP-dependent oxidoreductase domain"/>
    <property type="match status" value="1"/>
</dbReference>
<dbReference type="Pfam" id="PF00248">
    <property type="entry name" value="Aldo_ket_red"/>
    <property type="match status" value="1"/>
</dbReference>
<dbReference type="SUPFAM" id="SSF51430">
    <property type="entry name" value="NAD(P)-linked oxidoreductase"/>
    <property type="match status" value="1"/>
</dbReference>
<evidence type="ECO:0000313" key="5">
    <source>
        <dbReference type="Proteomes" id="UP000002051"/>
    </source>
</evidence>
<evidence type="ECO:0000313" key="6">
    <source>
        <dbReference type="Proteomes" id="UP000265566"/>
    </source>
</evidence>
<gene>
    <name evidence="2" type="ordered locus">MTR_6g072710</name>
    <name evidence="3" type="ORF">MtrunA17_Chr6g0479811</name>
</gene>
<keyword evidence="5" id="KW-1185">Reference proteome</keyword>
<dbReference type="Gramene" id="rna37041">
    <property type="protein sequence ID" value="RHN52376.1"/>
    <property type="gene ID" value="gene37041"/>
</dbReference>
<dbReference type="HOGENOM" id="CLU_023205_12_3_1"/>
<accession>G7KIH2</accession>
<dbReference type="Proteomes" id="UP000002051">
    <property type="component" value="Chromosome 6"/>
</dbReference>
<protein>
    <submittedName>
        <fullName evidence="2">Aldo/keto reductase family oxidoreductase</fullName>
    </submittedName>
    <submittedName>
        <fullName evidence="3">Putative D-galacturonate reductase</fullName>
        <ecNumber evidence="3">1.1.1.365</ecNumber>
    </submittedName>
</protein>
<evidence type="ECO:0000259" key="1">
    <source>
        <dbReference type="Pfam" id="PF00248"/>
    </source>
</evidence>
<reference evidence="3" key="5">
    <citation type="journal article" date="2018" name="Nat. Plants">
        <title>Whole-genome landscape of Medicago truncatula symbiotic genes.</title>
        <authorList>
            <person name="Pecrix Y."/>
            <person name="Gamas P."/>
            <person name="Carrere S."/>
        </authorList>
    </citation>
    <scope>NUCLEOTIDE SEQUENCE</scope>
    <source>
        <tissue evidence="3">Leaves</tissue>
    </source>
</reference>
<dbReference type="EC" id="1.1.1.365" evidence="3"/>
<dbReference type="PANTHER" id="PTHR11732">
    <property type="entry name" value="ALDO/KETO REDUCTASE"/>
    <property type="match status" value="1"/>
</dbReference>
<sequence length="113" mass="12735">MNPSWQQGKLRELSKEKGIHVSAWSALGAYKVTWGSGAVVENQILQDIAAGKGKTTAQVALRWVYQIGSSAMAKSFNKERMTQNLEIFDFELSEDDLDTIKQIPQRRQYLGDM</sequence>
<reference evidence="2 5" key="1">
    <citation type="journal article" date="2011" name="Nature">
        <title>The Medicago genome provides insight into the evolution of rhizobial symbioses.</title>
        <authorList>
            <person name="Young N.D."/>
            <person name="Debelle F."/>
            <person name="Oldroyd G.E."/>
            <person name="Geurts R."/>
            <person name="Cannon S.B."/>
            <person name="Udvardi M.K."/>
            <person name="Benedito V.A."/>
            <person name="Mayer K.F."/>
            <person name="Gouzy J."/>
            <person name="Schoof H."/>
            <person name="Van de Peer Y."/>
            <person name="Proost S."/>
            <person name="Cook D.R."/>
            <person name="Meyers B.C."/>
            <person name="Spannagl M."/>
            <person name="Cheung F."/>
            <person name="De Mita S."/>
            <person name="Krishnakumar V."/>
            <person name="Gundlach H."/>
            <person name="Zhou S."/>
            <person name="Mudge J."/>
            <person name="Bharti A.K."/>
            <person name="Murray J.D."/>
            <person name="Naoumkina M.A."/>
            <person name="Rosen B."/>
            <person name="Silverstein K.A."/>
            <person name="Tang H."/>
            <person name="Rombauts S."/>
            <person name="Zhao P.X."/>
            <person name="Zhou P."/>
            <person name="Barbe V."/>
            <person name="Bardou P."/>
            <person name="Bechner M."/>
            <person name="Bellec A."/>
            <person name="Berger A."/>
            <person name="Berges H."/>
            <person name="Bidwell S."/>
            <person name="Bisseling T."/>
            <person name="Choisne N."/>
            <person name="Couloux A."/>
            <person name="Denny R."/>
            <person name="Deshpande S."/>
            <person name="Dai X."/>
            <person name="Doyle J.J."/>
            <person name="Dudez A.M."/>
            <person name="Farmer A.D."/>
            <person name="Fouteau S."/>
            <person name="Franken C."/>
            <person name="Gibelin C."/>
            <person name="Gish J."/>
            <person name="Goldstein S."/>
            <person name="Gonzalez A.J."/>
            <person name="Green P.J."/>
            <person name="Hallab A."/>
            <person name="Hartog M."/>
            <person name="Hua A."/>
            <person name="Humphray S.J."/>
            <person name="Jeong D.H."/>
            <person name="Jing Y."/>
            <person name="Jocker A."/>
            <person name="Kenton S.M."/>
            <person name="Kim D.J."/>
            <person name="Klee K."/>
            <person name="Lai H."/>
            <person name="Lang C."/>
            <person name="Lin S."/>
            <person name="Macmil S.L."/>
            <person name="Magdelenat G."/>
            <person name="Matthews L."/>
            <person name="McCorrison J."/>
            <person name="Monaghan E.L."/>
            <person name="Mun J.H."/>
            <person name="Najar F.Z."/>
            <person name="Nicholson C."/>
            <person name="Noirot C."/>
            <person name="O'Bleness M."/>
            <person name="Paule C.R."/>
            <person name="Poulain J."/>
            <person name="Prion F."/>
            <person name="Qin B."/>
            <person name="Qu C."/>
            <person name="Retzel E.F."/>
            <person name="Riddle C."/>
            <person name="Sallet E."/>
            <person name="Samain S."/>
            <person name="Samson N."/>
            <person name="Sanders I."/>
            <person name="Saurat O."/>
            <person name="Scarpelli C."/>
            <person name="Schiex T."/>
            <person name="Segurens B."/>
            <person name="Severin A.J."/>
            <person name="Sherrier D.J."/>
            <person name="Shi R."/>
            <person name="Sims S."/>
            <person name="Singer S.R."/>
            <person name="Sinharoy S."/>
            <person name="Sterck L."/>
            <person name="Viollet A."/>
            <person name="Wang B.B."/>
            <person name="Wang K."/>
            <person name="Wang M."/>
            <person name="Wang X."/>
            <person name="Warfsmann J."/>
            <person name="Weissenbach J."/>
            <person name="White D.D."/>
            <person name="White J.D."/>
            <person name="Wiley G.B."/>
            <person name="Wincker P."/>
            <person name="Xing Y."/>
            <person name="Yang L."/>
            <person name="Yao Z."/>
            <person name="Ying F."/>
            <person name="Zhai J."/>
            <person name="Zhou L."/>
            <person name="Zuber A."/>
            <person name="Denarie J."/>
            <person name="Dixon R.A."/>
            <person name="May G.D."/>
            <person name="Schwartz D.C."/>
            <person name="Rogers J."/>
            <person name="Quetier F."/>
            <person name="Town C.D."/>
            <person name="Roe B.A."/>
        </authorList>
    </citation>
    <scope>NUCLEOTIDE SEQUENCE [LARGE SCALE GENOMIC DNA]</scope>
    <source>
        <strain evidence="2">A17</strain>
        <strain evidence="4 5">cv. Jemalong A17</strain>
    </source>
</reference>
<evidence type="ECO:0000313" key="3">
    <source>
        <dbReference type="EMBL" id="RHN52376.1"/>
    </source>
</evidence>
<accession>A0A0C3VXU4</accession>
<dbReference type="AlphaFoldDB" id="G7KIH2"/>
<dbReference type="InterPro" id="IPR023210">
    <property type="entry name" value="NADP_OxRdtase_dom"/>
</dbReference>
<dbReference type="GO" id="GO:0102098">
    <property type="term" value="F:D-galacturonate reductase activity"/>
    <property type="evidence" value="ECO:0007669"/>
    <property type="project" value="UniProtKB-EC"/>
</dbReference>
<keyword evidence="3" id="KW-0560">Oxidoreductase</keyword>
<dbReference type="InterPro" id="IPR018170">
    <property type="entry name" value="Aldo/ket_reductase_CS"/>
</dbReference>
<reference evidence="2 5" key="2">
    <citation type="journal article" date="2014" name="BMC Genomics">
        <title>An improved genome release (version Mt4.0) for the model legume Medicago truncatula.</title>
        <authorList>
            <person name="Tang H."/>
            <person name="Krishnakumar V."/>
            <person name="Bidwell S."/>
            <person name="Rosen B."/>
            <person name="Chan A."/>
            <person name="Zhou S."/>
            <person name="Gentzbittel L."/>
            <person name="Childs K.L."/>
            <person name="Yandell M."/>
            <person name="Gundlach H."/>
            <person name="Mayer K.F."/>
            <person name="Schwartz D.C."/>
            <person name="Town C.D."/>
        </authorList>
    </citation>
    <scope>GENOME REANNOTATION</scope>
    <source>
        <strain evidence="4 5">cv. Jemalong A17</strain>
    </source>
</reference>
<reference evidence="6" key="4">
    <citation type="journal article" date="2018" name="Nat. Plants">
        <title>Whole-genome landscape of Medicago truncatula symbiotic genes.</title>
        <authorList>
            <person name="Pecrix Y."/>
            <person name="Staton S.E."/>
            <person name="Sallet E."/>
            <person name="Lelandais-Briere C."/>
            <person name="Moreau S."/>
            <person name="Carrere S."/>
            <person name="Blein T."/>
            <person name="Jardinaud M.F."/>
            <person name="Latrasse D."/>
            <person name="Zouine M."/>
            <person name="Zahm M."/>
            <person name="Kreplak J."/>
            <person name="Mayjonade B."/>
            <person name="Satge C."/>
            <person name="Perez M."/>
            <person name="Cauet S."/>
            <person name="Marande W."/>
            <person name="Chantry-Darmon C."/>
            <person name="Lopez-Roques C."/>
            <person name="Bouchez O."/>
            <person name="Berard A."/>
            <person name="Debelle F."/>
            <person name="Munos S."/>
            <person name="Bendahmane A."/>
            <person name="Berges H."/>
            <person name="Niebel A."/>
            <person name="Buitink J."/>
            <person name="Frugier F."/>
            <person name="Benhamed M."/>
            <person name="Crespi M."/>
            <person name="Gouzy J."/>
            <person name="Gamas P."/>
        </authorList>
    </citation>
    <scope>NUCLEOTIDE SEQUENCE [LARGE SCALE GENOMIC DNA]</scope>
    <source>
        <strain evidence="6">cv. Jemalong A17</strain>
    </source>
</reference>
<evidence type="ECO:0000313" key="4">
    <source>
        <dbReference type="EnsemblPlants" id="AES76192"/>
    </source>
</evidence>
<dbReference type="InterPro" id="IPR036812">
    <property type="entry name" value="NAD(P)_OxRdtase_dom_sf"/>
</dbReference>
<dbReference type="PROSITE" id="PS00063">
    <property type="entry name" value="ALDOKETO_REDUCTASE_3"/>
    <property type="match status" value="1"/>
</dbReference>
<dbReference type="EnsemblPlants" id="AES76192">
    <property type="protein sequence ID" value="AES76192"/>
    <property type="gene ID" value="MTR_6g072710"/>
</dbReference>
<dbReference type="STRING" id="3880.G7KIH2"/>
<dbReference type="InterPro" id="IPR020471">
    <property type="entry name" value="AKR"/>
</dbReference>
<feature type="domain" description="NADP-dependent oxidoreductase" evidence="1">
    <location>
        <begin position="6"/>
        <end position="103"/>
    </location>
</feature>
<dbReference type="Proteomes" id="UP000265566">
    <property type="component" value="Chromosome 6"/>
</dbReference>
<dbReference type="EMBL" id="CM001222">
    <property type="protein sequence ID" value="AES76192.2"/>
    <property type="molecule type" value="Genomic_DNA"/>
</dbReference>
<dbReference type="eggNOG" id="KOG1577">
    <property type="taxonomic scope" value="Eukaryota"/>
</dbReference>
<name>G7KIH2_MEDTR</name>
<evidence type="ECO:0000313" key="2">
    <source>
        <dbReference type="EMBL" id="AES76192.2"/>
    </source>
</evidence>
<organism evidence="2 5">
    <name type="scientific">Medicago truncatula</name>
    <name type="common">Barrel medic</name>
    <name type="synonym">Medicago tribuloides</name>
    <dbReference type="NCBI Taxonomy" id="3880"/>
    <lineage>
        <taxon>Eukaryota</taxon>
        <taxon>Viridiplantae</taxon>
        <taxon>Streptophyta</taxon>
        <taxon>Embryophyta</taxon>
        <taxon>Tracheophyta</taxon>
        <taxon>Spermatophyta</taxon>
        <taxon>Magnoliopsida</taxon>
        <taxon>eudicotyledons</taxon>
        <taxon>Gunneridae</taxon>
        <taxon>Pentapetalae</taxon>
        <taxon>rosids</taxon>
        <taxon>fabids</taxon>
        <taxon>Fabales</taxon>
        <taxon>Fabaceae</taxon>
        <taxon>Papilionoideae</taxon>
        <taxon>50 kb inversion clade</taxon>
        <taxon>NPAAA clade</taxon>
        <taxon>Hologalegina</taxon>
        <taxon>IRL clade</taxon>
        <taxon>Trifolieae</taxon>
        <taxon>Medicago</taxon>
    </lineage>
</organism>